<accession>A0A316F166</accession>
<dbReference type="PANTHER" id="PTHR43065:SF10">
    <property type="entry name" value="PEROXIDE STRESS-ACTIVATED HISTIDINE KINASE MAK3"/>
    <property type="match status" value="1"/>
</dbReference>
<gene>
    <name evidence="10" type="ORF">C7419_1011731</name>
</gene>
<protein>
    <recommendedName>
        <fullName evidence="2">histidine kinase</fullName>
        <ecNumber evidence="2">2.7.13.3</ecNumber>
    </recommendedName>
</protein>
<keyword evidence="5" id="KW-0547">Nucleotide-binding</keyword>
<evidence type="ECO:0000256" key="8">
    <source>
        <dbReference type="ARBA" id="ARBA00023012"/>
    </source>
</evidence>
<dbReference type="SMART" id="SM00387">
    <property type="entry name" value="HATPase_c"/>
    <property type="match status" value="1"/>
</dbReference>
<keyword evidence="6" id="KW-0418">Kinase</keyword>
<evidence type="ECO:0000256" key="4">
    <source>
        <dbReference type="ARBA" id="ARBA00022679"/>
    </source>
</evidence>
<dbReference type="Gene3D" id="3.30.565.10">
    <property type="entry name" value="Histidine kinase-like ATPase, C-terminal domain"/>
    <property type="match status" value="1"/>
</dbReference>
<dbReference type="InterPro" id="IPR036890">
    <property type="entry name" value="HATPase_C_sf"/>
</dbReference>
<dbReference type="InterPro" id="IPR005467">
    <property type="entry name" value="His_kinase_dom"/>
</dbReference>
<dbReference type="AlphaFoldDB" id="A0A316F166"/>
<name>A0A316F166_9BURK</name>
<dbReference type="InterPro" id="IPR036097">
    <property type="entry name" value="HisK_dim/P_sf"/>
</dbReference>
<dbReference type="Pfam" id="PF02518">
    <property type="entry name" value="HATPase_c"/>
    <property type="match status" value="1"/>
</dbReference>
<dbReference type="Pfam" id="PF01590">
    <property type="entry name" value="GAF"/>
    <property type="match status" value="1"/>
</dbReference>
<sequence length="664" mass="71498">MVVGSQLRLVRRLRHDAPAREAGPPVLSPRADFGFDESLRPALQEALFFQHLYAALSAFFEDETSLALEQVRAAENRSEVAPHHSMPCLLFLGAMTRLRAARALTASEDFGERMEDEIEKRRTHLDSWAKAHPRVASKALLVSGELARVRGNDALASELYARSASAAHAGGQLMVHAMASEFAAIHRHSRAGTESALDHFRQARYLYGFWGAHAKARRLNVADRPQADAGENSNHMRHWGNGVEMDLQTGMKAIQAMSGEIVLEKLVDIVLETMMTHAYAQYGVLLLIRGGKPIVEAVGRTSYGRVLVEAVGIAPTEERLPLAALNRALVCRRLMAFDGSDEALSNGGSALNGRAIHAALCVPLMRHGAMVGLLYLEDRCGTGQLSRERLAILDMLGQHAANSIVTALLYRELVDENERRAETEAALVKARADLARTSHLTVMGGMAASITHEINQPLAAIVNCGGAGRRWLARDVPDIAEAMAAFDQISSAAVRTSEIIHALRALAKQAPASLMPLGIDGVITSVLDLMRVEIEDRGVRMTLSLGTAGKTVVGNRVQLQQVVLNLITNALEAMADTPHDSRELAISSGMVEGQITVAVTDRGSGIDPASLAGIFEPFVTTKHTGMGMGLAICHSILEAHGGTIHATSVPGKGSTFCFRIPRAT</sequence>
<evidence type="ECO:0000256" key="6">
    <source>
        <dbReference type="ARBA" id="ARBA00022777"/>
    </source>
</evidence>
<dbReference type="InterPro" id="IPR029016">
    <property type="entry name" value="GAF-like_dom_sf"/>
</dbReference>
<comment type="caution">
    <text evidence="10">The sequence shown here is derived from an EMBL/GenBank/DDBJ whole genome shotgun (WGS) entry which is preliminary data.</text>
</comment>
<comment type="catalytic activity">
    <reaction evidence="1">
        <text>ATP + protein L-histidine = ADP + protein N-phospho-L-histidine.</text>
        <dbReference type="EC" id="2.7.13.3"/>
    </reaction>
</comment>
<evidence type="ECO:0000256" key="5">
    <source>
        <dbReference type="ARBA" id="ARBA00022741"/>
    </source>
</evidence>
<dbReference type="Gene3D" id="3.30.450.40">
    <property type="match status" value="1"/>
</dbReference>
<keyword evidence="7" id="KW-0067">ATP-binding</keyword>
<evidence type="ECO:0000256" key="3">
    <source>
        <dbReference type="ARBA" id="ARBA00022553"/>
    </source>
</evidence>
<dbReference type="InterPro" id="IPR003018">
    <property type="entry name" value="GAF"/>
</dbReference>
<dbReference type="SUPFAM" id="SSF47384">
    <property type="entry name" value="Homodimeric domain of signal transducing histidine kinase"/>
    <property type="match status" value="1"/>
</dbReference>
<dbReference type="GO" id="GO:0005524">
    <property type="term" value="F:ATP binding"/>
    <property type="evidence" value="ECO:0007669"/>
    <property type="project" value="UniProtKB-KW"/>
</dbReference>
<feature type="domain" description="Histidine kinase" evidence="9">
    <location>
        <begin position="449"/>
        <end position="664"/>
    </location>
</feature>
<dbReference type="SUPFAM" id="SSF55781">
    <property type="entry name" value="GAF domain-like"/>
    <property type="match status" value="1"/>
</dbReference>
<dbReference type="SMART" id="SM00065">
    <property type="entry name" value="GAF"/>
    <property type="match status" value="1"/>
</dbReference>
<dbReference type="EC" id="2.7.13.3" evidence="2"/>
<keyword evidence="11" id="KW-1185">Reference proteome</keyword>
<dbReference type="PANTHER" id="PTHR43065">
    <property type="entry name" value="SENSOR HISTIDINE KINASE"/>
    <property type="match status" value="1"/>
</dbReference>
<dbReference type="PRINTS" id="PR00344">
    <property type="entry name" value="BCTRLSENSOR"/>
</dbReference>
<keyword evidence="3" id="KW-0597">Phosphoprotein</keyword>
<evidence type="ECO:0000256" key="2">
    <source>
        <dbReference type="ARBA" id="ARBA00012438"/>
    </source>
</evidence>
<dbReference type="InterPro" id="IPR003661">
    <property type="entry name" value="HisK_dim/P_dom"/>
</dbReference>
<evidence type="ECO:0000313" key="11">
    <source>
        <dbReference type="Proteomes" id="UP000245754"/>
    </source>
</evidence>
<evidence type="ECO:0000313" key="10">
    <source>
        <dbReference type="EMBL" id="PWK37845.1"/>
    </source>
</evidence>
<keyword evidence="8" id="KW-0902">Two-component regulatory system</keyword>
<evidence type="ECO:0000256" key="1">
    <source>
        <dbReference type="ARBA" id="ARBA00000085"/>
    </source>
</evidence>
<dbReference type="SUPFAM" id="SSF55874">
    <property type="entry name" value="ATPase domain of HSP90 chaperone/DNA topoisomerase II/histidine kinase"/>
    <property type="match status" value="1"/>
</dbReference>
<evidence type="ECO:0000259" key="9">
    <source>
        <dbReference type="PROSITE" id="PS50109"/>
    </source>
</evidence>
<proteinExistence type="predicted"/>
<dbReference type="GO" id="GO:0000155">
    <property type="term" value="F:phosphorelay sensor kinase activity"/>
    <property type="evidence" value="ECO:0007669"/>
    <property type="project" value="InterPro"/>
</dbReference>
<dbReference type="CDD" id="cd00082">
    <property type="entry name" value="HisKA"/>
    <property type="match status" value="1"/>
</dbReference>
<dbReference type="InterPro" id="IPR004358">
    <property type="entry name" value="Sig_transdc_His_kin-like_C"/>
</dbReference>
<dbReference type="PROSITE" id="PS50109">
    <property type="entry name" value="HIS_KIN"/>
    <property type="match status" value="1"/>
</dbReference>
<evidence type="ECO:0000256" key="7">
    <source>
        <dbReference type="ARBA" id="ARBA00022840"/>
    </source>
</evidence>
<dbReference type="EMBL" id="QGGT01000001">
    <property type="protein sequence ID" value="PWK37845.1"/>
    <property type="molecule type" value="Genomic_DNA"/>
</dbReference>
<dbReference type="Gene3D" id="1.10.287.130">
    <property type="match status" value="1"/>
</dbReference>
<dbReference type="InterPro" id="IPR003594">
    <property type="entry name" value="HATPase_dom"/>
</dbReference>
<organism evidence="10 11">
    <name type="scientific">Cupriavidus plantarum</name>
    <dbReference type="NCBI Taxonomy" id="942865"/>
    <lineage>
        <taxon>Bacteria</taxon>
        <taxon>Pseudomonadati</taxon>
        <taxon>Pseudomonadota</taxon>
        <taxon>Betaproteobacteria</taxon>
        <taxon>Burkholderiales</taxon>
        <taxon>Burkholderiaceae</taxon>
        <taxon>Cupriavidus</taxon>
    </lineage>
</organism>
<dbReference type="SMART" id="SM00388">
    <property type="entry name" value="HisKA"/>
    <property type="match status" value="1"/>
</dbReference>
<keyword evidence="4" id="KW-0808">Transferase</keyword>
<dbReference type="Proteomes" id="UP000245754">
    <property type="component" value="Unassembled WGS sequence"/>
</dbReference>
<reference evidence="10 11" key="1">
    <citation type="submission" date="2018-05" db="EMBL/GenBank/DDBJ databases">
        <title>Genomic Encyclopedia of Type Strains, Phase IV (KMG-V): Genome sequencing to study the core and pangenomes of soil and plant-associated prokaryotes.</title>
        <authorList>
            <person name="Whitman W."/>
        </authorList>
    </citation>
    <scope>NUCLEOTIDE SEQUENCE [LARGE SCALE GENOMIC DNA]</scope>
    <source>
        <strain evidence="10 11">SLV-132</strain>
    </source>
</reference>